<dbReference type="SUPFAM" id="SSF101936">
    <property type="entry name" value="DNA-binding pseudobarrel domain"/>
    <property type="match status" value="1"/>
</dbReference>
<evidence type="ECO:0000256" key="5">
    <source>
        <dbReference type="ARBA" id="ARBA00023242"/>
    </source>
</evidence>
<dbReference type="InterPro" id="IPR015300">
    <property type="entry name" value="DNA-bd_pseudobarrel_sf"/>
</dbReference>
<evidence type="ECO:0000256" key="2">
    <source>
        <dbReference type="ARBA" id="ARBA00023015"/>
    </source>
</evidence>
<proteinExistence type="predicted"/>
<keyword evidence="3" id="KW-0238">DNA-binding</keyword>
<organism evidence="6 7">
    <name type="scientific">Datura stramonium</name>
    <name type="common">Jimsonweed</name>
    <name type="synonym">Common thornapple</name>
    <dbReference type="NCBI Taxonomy" id="4076"/>
    <lineage>
        <taxon>Eukaryota</taxon>
        <taxon>Viridiplantae</taxon>
        <taxon>Streptophyta</taxon>
        <taxon>Embryophyta</taxon>
        <taxon>Tracheophyta</taxon>
        <taxon>Spermatophyta</taxon>
        <taxon>Magnoliopsida</taxon>
        <taxon>eudicotyledons</taxon>
        <taxon>Gunneridae</taxon>
        <taxon>Pentapetalae</taxon>
        <taxon>asterids</taxon>
        <taxon>lamiids</taxon>
        <taxon>Solanales</taxon>
        <taxon>Solanaceae</taxon>
        <taxon>Solanoideae</taxon>
        <taxon>Datureae</taxon>
        <taxon>Datura</taxon>
    </lineage>
</organism>
<dbReference type="Proteomes" id="UP000823775">
    <property type="component" value="Unassembled WGS sequence"/>
</dbReference>
<dbReference type="EMBL" id="JACEIK010009428">
    <property type="protein sequence ID" value="MCE3052309.1"/>
    <property type="molecule type" value="Genomic_DNA"/>
</dbReference>
<sequence>MGSGRSTQKGSIRITRGWAEFRTHNKIANGQTCRFKLIRGNGGGKNVLQLYFGIVLLARGIVDDIIAFNILLVDFSENQVKMALDLNFVLGLERIESLS</sequence>
<reference evidence="6 7" key="1">
    <citation type="journal article" date="2021" name="BMC Genomics">
        <title>Datura genome reveals duplications of psychoactive alkaloid biosynthetic genes and high mutation rate following tissue culture.</title>
        <authorList>
            <person name="Rajewski A."/>
            <person name="Carter-House D."/>
            <person name="Stajich J."/>
            <person name="Litt A."/>
        </authorList>
    </citation>
    <scope>NUCLEOTIDE SEQUENCE [LARGE SCALE GENOMIC DNA]</scope>
    <source>
        <strain evidence="6">AR-01</strain>
    </source>
</reference>
<evidence type="ECO:0000256" key="1">
    <source>
        <dbReference type="ARBA" id="ARBA00004123"/>
    </source>
</evidence>
<keyword evidence="4" id="KW-0804">Transcription</keyword>
<name>A0ABS8WT35_DATST</name>
<evidence type="ECO:0000256" key="4">
    <source>
        <dbReference type="ARBA" id="ARBA00023163"/>
    </source>
</evidence>
<keyword evidence="7" id="KW-1185">Reference proteome</keyword>
<comment type="caution">
    <text evidence="6">The sequence shown here is derived from an EMBL/GenBank/DDBJ whole genome shotgun (WGS) entry which is preliminary data.</text>
</comment>
<gene>
    <name evidence="6" type="ORF">HAX54_052192</name>
</gene>
<keyword evidence="5" id="KW-0539">Nucleus</keyword>
<evidence type="ECO:0000256" key="3">
    <source>
        <dbReference type="ARBA" id="ARBA00023125"/>
    </source>
</evidence>
<evidence type="ECO:0008006" key="8">
    <source>
        <dbReference type="Google" id="ProtNLM"/>
    </source>
</evidence>
<dbReference type="Gene3D" id="2.40.330.10">
    <property type="entry name" value="DNA-binding pseudobarrel domain"/>
    <property type="match status" value="1"/>
</dbReference>
<evidence type="ECO:0000313" key="6">
    <source>
        <dbReference type="EMBL" id="MCE3052309.1"/>
    </source>
</evidence>
<evidence type="ECO:0000313" key="7">
    <source>
        <dbReference type="Proteomes" id="UP000823775"/>
    </source>
</evidence>
<comment type="subcellular location">
    <subcellularLocation>
        <location evidence="1">Nucleus</location>
    </subcellularLocation>
</comment>
<protein>
    <recommendedName>
        <fullName evidence="8">TF-B3 domain-containing protein</fullName>
    </recommendedName>
</protein>
<accession>A0ABS8WT35</accession>
<keyword evidence="2" id="KW-0805">Transcription regulation</keyword>